<organism evidence="2">
    <name type="scientific">viral metagenome</name>
    <dbReference type="NCBI Taxonomy" id="1070528"/>
    <lineage>
        <taxon>unclassified sequences</taxon>
        <taxon>metagenomes</taxon>
        <taxon>organismal metagenomes</taxon>
    </lineage>
</organism>
<reference evidence="2" key="1">
    <citation type="submission" date="2020-03" db="EMBL/GenBank/DDBJ databases">
        <title>The deep terrestrial virosphere.</title>
        <authorList>
            <person name="Holmfeldt K."/>
            <person name="Nilsson E."/>
            <person name="Simone D."/>
            <person name="Lopez-Fernandez M."/>
            <person name="Wu X."/>
            <person name="de Brujin I."/>
            <person name="Lundin D."/>
            <person name="Andersson A."/>
            <person name="Bertilsson S."/>
            <person name="Dopson M."/>
        </authorList>
    </citation>
    <scope>NUCLEOTIDE SEQUENCE</scope>
    <source>
        <strain evidence="2">MM415B06174</strain>
    </source>
</reference>
<sequence>MKDDYFYKLDDRTIFDVTSNESPFTLFTLGLVFIFLAIGSAFLSLRYWFKNSIRR</sequence>
<keyword evidence="1" id="KW-1133">Transmembrane helix</keyword>
<evidence type="ECO:0000313" key="2">
    <source>
        <dbReference type="EMBL" id="QJA97520.1"/>
    </source>
</evidence>
<dbReference type="EMBL" id="MT143501">
    <property type="protein sequence ID" value="QJA97520.1"/>
    <property type="molecule type" value="Genomic_DNA"/>
</dbReference>
<name>A0A6M3LQS5_9ZZZZ</name>
<protein>
    <submittedName>
        <fullName evidence="2">Uncharacterized protein</fullName>
    </submittedName>
</protein>
<feature type="transmembrane region" description="Helical" evidence="1">
    <location>
        <begin position="24"/>
        <end position="49"/>
    </location>
</feature>
<keyword evidence="1" id="KW-0812">Transmembrane</keyword>
<dbReference type="AlphaFoldDB" id="A0A6M3LQS5"/>
<keyword evidence="1" id="KW-0472">Membrane</keyword>
<evidence type="ECO:0000256" key="1">
    <source>
        <dbReference type="SAM" id="Phobius"/>
    </source>
</evidence>
<accession>A0A6M3LQS5</accession>
<proteinExistence type="predicted"/>
<gene>
    <name evidence="2" type="ORF">MM415B06174_0006</name>
</gene>